<evidence type="ECO:0000256" key="1">
    <source>
        <dbReference type="SAM" id="Phobius"/>
    </source>
</evidence>
<proteinExistence type="predicted"/>
<protein>
    <submittedName>
        <fullName evidence="2">Uncharacterized protein</fullName>
    </submittedName>
</protein>
<name>A0ABN9XHM7_9DINO</name>
<organism evidence="2 3">
    <name type="scientific">Prorocentrum cordatum</name>
    <dbReference type="NCBI Taxonomy" id="2364126"/>
    <lineage>
        <taxon>Eukaryota</taxon>
        <taxon>Sar</taxon>
        <taxon>Alveolata</taxon>
        <taxon>Dinophyceae</taxon>
        <taxon>Prorocentrales</taxon>
        <taxon>Prorocentraceae</taxon>
        <taxon>Prorocentrum</taxon>
    </lineage>
</organism>
<keyword evidence="3" id="KW-1185">Reference proteome</keyword>
<keyword evidence="1" id="KW-0812">Transmembrane</keyword>
<keyword evidence="1" id="KW-1133">Transmembrane helix</keyword>
<dbReference type="Proteomes" id="UP001189429">
    <property type="component" value="Unassembled WGS sequence"/>
</dbReference>
<dbReference type="EMBL" id="CAUYUJ010020343">
    <property type="protein sequence ID" value="CAK0897524.1"/>
    <property type="molecule type" value="Genomic_DNA"/>
</dbReference>
<accession>A0ABN9XHM7</accession>
<sequence>MVYFVDSGSWPRVHAAGVVFYLQAVFLSGLAGPQSLRLLAVMSFKGINTYNAEELQGLYLEFLAYLDEARVKWVRVGYLRRLAGLGSQMVRCQEVPDVEAVVGSEGFPCSRDQQKPRYVVSHPWMSPAHPDPGGEKLQKLVEQLNLLGASDHEAVFVDYMGLPQHDAQDPDLQRLDGESRWPKPGEHPAVRTEAEELLFKRALGSFEKLYSVAGVRVIVLPMSGRLAAGQDYMSRGWCFLEFCLAYSFGNIGNREVDPDVERLCGIASDLKANTVKGFRKAFQRTHFTCSGDEAVVLRLFEQTLRKKAVVRRSLEIV</sequence>
<reference evidence="2" key="1">
    <citation type="submission" date="2023-10" db="EMBL/GenBank/DDBJ databases">
        <authorList>
            <person name="Chen Y."/>
            <person name="Shah S."/>
            <person name="Dougan E. K."/>
            <person name="Thang M."/>
            <person name="Chan C."/>
        </authorList>
    </citation>
    <scope>NUCLEOTIDE SEQUENCE [LARGE SCALE GENOMIC DNA]</scope>
</reference>
<evidence type="ECO:0000313" key="3">
    <source>
        <dbReference type="Proteomes" id="UP001189429"/>
    </source>
</evidence>
<feature type="transmembrane region" description="Helical" evidence="1">
    <location>
        <begin position="12"/>
        <end position="32"/>
    </location>
</feature>
<gene>
    <name evidence="2" type="ORF">PCOR1329_LOCUS75677</name>
</gene>
<evidence type="ECO:0000313" key="2">
    <source>
        <dbReference type="EMBL" id="CAK0897524.1"/>
    </source>
</evidence>
<keyword evidence="1" id="KW-0472">Membrane</keyword>
<comment type="caution">
    <text evidence="2">The sequence shown here is derived from an EMBL/GenBank/DDBJ whole genome shotgun (WGS) entry which is preliminary data.</text>
</comment>